<dbReference type="Proteomes" id="UP000719766">
    <property type="component" value="Unassembled WGS sequence"/>
</dbReference>
<sequence>MHLWMRRCFSIIVNTEQLYAVPKAMQQAMQGKRARVTKKAISKTDSTPDNKGVGGSSSAETVTTKEHTHDAAVTTNTFYEPNVLPDYGGELYQHVNAKLHWYSSLRRGTLVMVRATLHAFNWKERRVYQLNAHTVRVMDPSKLDMEPLSSQASGSEYDTGASSSKLRASDAMAGVQLGKRAREE</sequence>
<reference evidence="2" key="1">
    <citation type="journal article" date="2020" name="New Phytol.">
        <title>Comparative genomics reveals dynamic genome evolution in host specialist ectomycorrhizal fungi.</title>
        <authorList>
            <person name="Lofgren L.A."/>
            <person name="Nguyen N.H."/>
            <person name="Vilgalys R."/>
            <person name="Ruytinx J."/>
            <person name="Liao H.L."/>
            <person name="Branco S."/>
            <person name="Kuo A."/>
            <person name="LaButti K."/>
            <person name="Lipzen A."/>
            <person name="Andreopoulos W."/>
            <person name="Pangilinan J."/>
            <person name="Riley R."/>
            <person name="Hundley H."/>
            <person name="Na H."/>
            <person name="Barry K."/>
            <person name="Grigoriev I.V."/>
            <person name="Stajich J.E."/>
            <person name="Kennedy P.G."/>
        </authorList>
    </citation>
    <scope>NUCLEOTIDE SEQUENCE</scope>
    <source>
        <strain evidence="2">S12</strain>
    </source>
</reference>
<dbReference type="OrthoDB" id="3060725at2759"/>
<gene>
    <name evidence="2" type="ORF">HD556DRAFT_1443734</name>
</gene>
<name>A0A9P7ANU5_9AGAM</name>
<proteinExistence type="predicted"/>
<organism evidence="2 3">
    <name type="scientific">Suillus plorans</name>
    <dbReference type="NCBI Taxonomy" id="116603"/>
    <lineage>
        <taxon>Eukaryota</taxon>
        <taxon>Fungi</taxon>
        <taxon>Dikarya</taxon>
        <taxon>Basidiomycota</taxon>
        <taxon>Agaricomycotina</taxon>
        <taxon>Agaricomycetes</taxon>
        <taxon>Agaricomycetidae</taxon>
        <taxon>Boletales</taxon>
        <taxon>Suillineae</taxon>
        <taxon>Suillaceae</taxon>
        <taxon>Suillus</taxon>
    </lineage>
</organism>
<accession>A0A9P7ANU5</accession>
<comment type="caution">
    <text evidence="2">The sequence shown here is derived from an EMBL/GenBank/DDBJ whole genome shotgun (WGS) entry which is preliminary data.</text>
</comment>
<keyword evidence="3" id="KW-1185">Reference proteome</keyword>
<feature type="region of interest" description="Disordered" evidence="1">
    <location>
        <begin position="35"/>
        <end position="68"/>
    </location>
</feature>
<evidence type="ECO:0000313" key="3">
    <source>
        <dbReference type="Proteomes" id="UP000719766"/>
    </source>
</evidence>
<evidence type="ECO:0000313" key="2">
    <source>
        <dbReference type="EMBL" id="KAG1793307.1"/>
    </source>
</evidence>
<feature type="compositionally biased region" description="Polar residues" evidence="1">
    <location>
        <begin position="148"/>
        <end position="166"/>
    </location>
</feature>
<dbReference type="RefSeq" id="XP_041159763.1">
    <property type="nucleotide sequence ID" value="XM_041306662.1"/>
</dbReference>
<dbReference type="AlphaFoldDB" id="A0A9P7ANU5"/>
<feature type="region of interest" description="Disordered" evidence="1">
    <location>
        <begin position="145"/>
        <end position="184"/>
    </location>
</feature>
<dbReference type="EMBL" id="JABBWE010000031">
    <property type="protein sequence ID" value="KAG1793307.1"/>
    <property type="molecule type" value="Genomic_DNA"/>
</dbReference>
<evidence type="ECO:0000256" key="1">
    <source>
        <dbReference type="SAM" id="MobiDB-lite"/>
    </source>
</evidence>
<protein>
    <submittedName>
        <fullName evidence="2">Uncharacterized protein</fullName>
    </submittedName>
</protein>
<dbReference type="GeneID" id="64600426"/>